<dbReference type="AlphaFoldDB" id="A0A1E3NNI8"/>
<dbReference type="InterPro" id="IPR013952">
    <property type="entry name" value="DUF1776_fun"/>
</dbReference>
<proteinExistence type="predicted"/>
<name>A0A1E3NNI8_9ASCO</name>
<gene>
    <name evidence="1" type="ORF">PICMEDRAFT_15586</name>
</gene>
<dbReference type="EMBL" id="KV454002">
    <property type="protein sequence ID" value="ODQ47659.1"/>
    <property type="molecule type" value="Genomic_DNA"/>
</dbReference>
<reference evidence="1 2" key="1">
    <citation type="journal article" date="2016" name="Proc. Natl. Acad. Sci. U.S.A.">
        <title>Comparative genomics of biotechnologically important yeasts.</title>
        <authorList>
            <person name="Riley R."/>
            <person name="Haridas S."/>
            <person name="Wolfe K.H."/>
            <person name="Lopes M.R."/>
            <person name="Hittinger C.T."/>
            <person name="Goeker M."/>
            <person name="Salamov A.A."/>
            <person name="Wisecaver J.H."/>
            <person name="Long T.M."/>
            <person name="Calvey C.H."/>
            <person name="Aerts A.L."/>
            <person name="Barry K.W."/>
            <person name="Choi C."/>
            <person name="Clum A."/>
            <person name="Coughlan A.Y."/>
            <person name="Deshpande S."/>
            <person name="Douglass A.P."/>
            <person name="Hanson S.J."/>
            <person name="Klenk H.-P."/>
            <person name="LaButti K.M."/>
            <person name="Lapidus A."/>
            <person name="Lindquist E.A."/>
            <person name="Lipzen A.M."/>
            <person name="Meier-Kolthoff J.P."/>
            <person name="Ohm R.A."/>
            <person name="Otillar R.P."/>
            <person name="Pangilinan J.L."/>
            <person name="Peng Y."/>
            <person name="Rokas A."/>
            <person name="Rosa C.A."/>
            <person name="Scheuner C."/>
            <person name="Sibirny A.A."/>
            <person name="Slot J.C."/>
            <person name="Stielow J.B."/>
            <person name="Sun H."/>
            <person name="Kurtzman C.P."/>
            <person name="Blackwell M."/>
            <person name="Grigoriev I.V."/>
            <person name="Jeffries T.W."/>
        </authorList>
    </citation>
    <scope>NUCLEOTIDE SEQUENCE [LARGE SCALE GENOMIC DNA]</scope>
    <source>
        <strain evidence="1 2">NRRL Y-2026</strain>
    </source>
</reference>
<dbReference type="Proteomes" id="UP000094455">
    <property type="component" value="Unassembled WGS sequence"/>
</dbReference>
<sequence length="423" mass="48340">MPDFVDKVFDYTTYVVQGTASVLQDGYSISKDALQQTYDVSKNIGGTMVTGAKVVYGKVQENVPADIPSMVGLGIAPPQPIPSSQVTVSGLIYDNLTGFISKNISSIGLGVSIPTIGYTAYQIYSYYIPYERHAKRLKSRYRYEVVLVIGSMNSTFVSKLVNDLNMRGYVVFVTVSDEKELKIVEEINDTDVRPLFIDFTNDSSVRSSLLKLGQFLDSRIENIAEEFYYNFRGVLAIPDYSRLPKLKNLQELSAREYLRVTETFFLKFNSLLYNGVLSFIRESNSRREVVENYNEQNIKGGYAKLLFINFSVVSSNDNRRLIHNLSLETNKLFYNILYQENALSYRESTYRALGSCCDSSMIDMSSLDITLHKNSSSTLIPEYPMVQHVLSYCNKKMSPKDIHHKIYDLLNQQWLRKRYVMEN</sequence>
<protein>
    <submittedName>
        <fullName evidence="1">Uncharacterized protein</fullName>
    </submittedName>
</protein>
<evidence type="ECO:0000313" key="2">
    <source>
        <dbReference type="Proteomes" id="UP000094455"/>
    </source>
</evidence>
<dbReference type="Pfam" id="PF08643">
    <property type="entry name" value="DUF1776"/>
    <property type="match status" value="1"/>
</dbReference>
<organism evidence="1 2">
    <name type="scientific">Pichia membranifaciens NRRL Y-2026</name>
    <dbReference type="NCBI Taxonomy" id="763406"/>
    <lineage>
        <taxon>Eukaryota</taxon>
        <taxon>Fungi</taxon>
        <taxon>Dikarya</taxon>
        <taxon>Ascomycota</taxon>
        <taxon>Saccharomycotina</taxon>
        <taxon>Pichiomycetes</taxon>
        <taxon>Pichiales</taxon>
        <taxon>Pichiaceae</taxon>
        <taxon>Pichia</taxon>
    </lineage>
</organism>
<evidence type="ECO:0000313" key="1">
    <source>
        <dbReference type="EMBL" id="ODQ47659.1"/>
    </source>
</evidence>
<dbReference type="RefSeq" id="XP_019018772.1">
    <property type="nucleotide sequence ID" value="XM_019160882.1"/>
</dbReference>
<accession>A0A1E3NNI8</accession>
<dbReference type="GeneID" id="30177569"/>
<dbReference type="OrthoDB" id="5308060at2759"/>
<keyword evidence="2" id="KW-1185">Reference proteome</keyword>